<proteinExistence type="predicted"/>
<gene>
    <name evidence="2" type="ORF">PIB30_093273</name>
</gene>
<feature type="compositionally biased region" description="Pro residues" evidence="1">
    <location>
        <begin position="80"/>
        <end position="91"/>
    </location>
</feature>
<sequence>MEGRPIHLGRIINSSMYHATTGASDQRLPFPVLISRMAVANEVPTFFEDQYIIIEGKDRFCLFGDWKGEKKKARKGNLTQPPPAPIPPPISQPRSQPASSSATEELMWILQS</sequence>
<comment type="caution">
    <text evidence="2">The sequence shown here is derived from an EMBL/GenBank/DDBJ whole genome shotgun (WGS) entry which is preliminary data.</text>
</comment>
<name>A0ABU6YSP0_9FABA</name>
<feature type="compositionally biased region" description="Low complexity" evidence="1">
    <location>
        <begin position="92"/>
        <end position="102"/>
    </location>
</feature>
<evidence type="ECO:0000313" key="2">
    <source>
        <dbReference type="EMBL" id="MED6213432.1"/>
    </source>
</evidence>
<feature type="region of interest" description="Disordered" evidence="1">
    <location>
        <begin position="71"/>
        <end position="103"/>
    </location>
</feature>
<keyword evidence="3" id="KW-1185">Reference proteome</keyword>
<accession>A0ABU6YSP0</accession>
<evidence type="ECO:0000313" key="3">
    <source>
        <dbReference type="Proteomes" id="UP001341840"/>
    </source>
</evidence>
<evidence type="ECO:0000256" key="1">
    <source>
        <dbReference type="SAM" id="MobiDB-lite"/>
    </source>
</evidence>
<protein>
    <submittedName>
        <fullName evidence="2">Uncharacterized protein</fullName>
    </submittedName>
</protein>
<organism evidence="2 3">
    <name type="scientific">Stylosanthes scabra</name>
    <dbReference type="NCBI Taxonomy" id="79078"/>
    <lineage>
        <taxon>Eukaryota</taxon>
        <taxon>Viridiplantae</taxon>
        <taxon>Streptophyta</taxon>
        <taxon>Embryophyta</taxon>
        <taxon>Tracheophyta</taxon>
        <taxon>Spermatophyta</taxon>
        <taxon>Magnoliopsida</taxon>
        <taxon>eudicotyledons</taxon>
        <taxon>Gunneridae</taxon>
        <taxon>Pentapetalae</taxon>
        <taxon>rosids</taxon>
        <taxon>fabids</taxon>
        <taxon>Fabales</taxon>
        <taxon>Fabaceae</taxon>
        <taxon>Papilionoideae</taxon>
        <taxon>50 kb inversion clade</taxon>
        <taxon>dalbergioids sensu lato</taxon>
        <taxon>Dalbergieae</taxon>
        <taxon>Pterocarpus clade</taxon>
        <taxon>Stylosanthes</taxon>
    </lineage>
</organism>
<dbReference type="Proteomes" id="UP001341840">
    <property type="component" value="Unassembled WGS sequence"/>
</dbReference>
<reference evidence="2 3" key="1">
    <citation type="journal article" date="2023" name="Plants (Basel)">
        <title>Bridging the Gap: Combining Genomics and Transcriptomics Approaches to Understand Stylosanthes scabra, an Orphan Legume from the Brazilian Caatinga.</title>
        <authorList>
            <person name="Ferreira-Neto J.R.C."/>
            <person name="da Silva M.D."/>
            <person name="Binneck E."/>
            <person name="de Melo N.F."/>
            <person name="da Silva R.H."/>
            <person name="de Melo A.L.T.M."/>
            <person name="Pandolfi V."/>
            <person name="Bustamante F.O."/>
            <person name="Brasileiro-Vidal A.C."/>
            <person name="Benko-Iseppon A.M."/>
        </authorList>
    </citation>
    <scope>NUCLEOTIDE SEQUENCE [LARGE SCALE GENOMIC DNA]</scope>
    <source>
        <tissue evidence="2">Leaves</tissue>
    </source>
</reference>
<dbReference type="EMBL" id="JASCZI010243635">
    <property type="protein sequence ID" value="MED6213432.1"/>
    <property type="molecule type" value="Genomic_DNA"/>
</dbReference>